<dbReference type="PANTHER" id="PTHR10614:SF13">
    <property type="entry name" value="INSULIN RECEPTOR SUBSTRATE 1"/>
    <property type="match status" value="1"/>
</dbReference>
<dbReference type="SMART" id="SM00310">
    <property type="entry name" value="PTBI"/>
    <property type="match status" value="1"/>
</dbReference>
<dbReference type="OMA" id="HRICLTH"/>
<dbReference type="GO" id="GO:0008286">
    <property type="term" value="P:insulin receptor signaling pathway"/>
    <property type="evidence" value="ECO:0007669"/>
    <property type="project" value="InterPro"/>
</dbReference>
<dbReference type="InterPro" id="IPR002404">
    <property type="entry name" value="IRS_PTB"/>
</dbReference>
<dbReference type="GO" id="GO:0005158">
    <property type="term" value="F:insulin receptor binding"/>
    <property type="evidence" value="ECO:0007669"/>
    <property type="project" value="InterPro"/>
</dbReference>
<comment type="subunit">
    <text evidence="1">Bindings to phosphatidylinositol 3-kinase and SHP2.</text>
</comment>
<accession>A7RST3</accession>
<keyword evidence="13" id="KW-1185">Reference proteome</keyword>
<evidence type="ECO:0000259" key="10">
    <source>
        <dbReference type="PROSITE" id="PS50003"/>
    </source>
</evidence>
<dbReference type="PANTHER" id="PTHR10614">
    <property type="entry name" value="INSULIN RECEPTOR SUBSTRATE"/>
    <property type="match status" value="1"/>
</dbReference>
<name>A7RST3_NEMVE</name>
<proteinExistence type="predicted"/>
<evidence type="ECO:0000313" key="12">
    <source>
        <dbReference type="EMBL" id="EDO45517.1"/>
    </source>
</evidence>
<gene>
    <name evidence="12" type="ORF">NEMVEDRAFT_v1g92099</name>
</gene>
<keyword evidence="3" id="KW-0597">Phosphoprotein</keyword>
<dbReference type="InterPro" id="IPR001849">
    <property type="entry name" value="PH_domain"/>
</dbReference>
<dbReference type="EMBL" id="DS469535">
    <property type="protein sequence ID" value="EDO45517.1"/>
    <property type="molecule type" value="Genomic_DNA"/>
</dbReference>
<keyword evidence="6" id="KW-0221">Differentiation</keyword>
<evidence type="ECO:0000256" key="1">
    <source>
        <dbReference type="ARBA" id="ARBA00011440"/>
    </source>
</evidence>
<dbReference type="SUPFAM" id="SSF50729">
    <property type="entry name" value="PH domain-like"/>
    <property type="match status" value="2"/>
</dbReference>
<dbReference type="eggNOG" id="ENOG502QUNU">
    <property type="taxonomic scope" value="Eukaryota"/>
</dbReference>
<dbReference type="InterPro" id="IPR039011">
    <property type="entry name" value="IRS"/>
</dbReference>
<evidence type="ECO:0000256" key="6">
    <source>
        <dbReference type="ARBA" id="ARBA00022782"/>
    </source>
</evidence>
<dbReference type="Gene3D" id="2.30.29.30">
    <property type="entry name" value="Pleckstrin-homology domain (PH domain)/Phosphotyrosine-binding domain (PTB)"/>
    <property type="match status" value="2"/>
</dbReference>
<sequence>LKKRYFVLRPISPTGKARLEYYENDKKFRAHSPPKRVIELSSCFSIAQKDDTKHKFVFVLYTREDVFGLIAESHHELTQWMDALLDEKEKNEAAPERVLQPEWNIVIKPRGLGTSKNLAGSCKLQLTNEAIRLISKAPGNPVTELQLNCIRRCGHTDCFFYMELGRSAATGAGEIWVQVEDPLLAQNMHEAILG</sequence>
<evidence type="ECO:0000259" key="11">
    <source>
        <dbReference type="PROSITE" id="PS51064"/>
    </source>
</evidence>
<evidence type="ECO:0000256" key="8">
    <source>
        <dbReference type="ARBA" id="ARBA00033282"/>
    </source>
</evidence>
<reference evidence="12 13" key="1">
    <citation type="journal article" date="2007" name="Science">
        <title>Sea anemone genome reveals ancestral eumetazoan gene repertoire and genomic organization.</title>
        <authorList>
            <person name="Putnam N.H."/>
            <person name="Srivastava M."/>
            <person name="Hellsten U."/>
            <person name="Dirks B."/>
            <person name="Chapman J."/>
            <person name="Salamov A."/>
            <person name="Terry A."/>
            <person name="Shapiro H."/>
            <person name="Lindquist E."/>
            <person name="Kapitonov V.V."/>
            <person name="Jurka J."/>
            <person name="Genikhovich G."/>
            <person name="Grigoriev I.V."/>
            <person name="Lucas S.M."/>
            <person name="Steele R.E."/>
            <person name="Finnerty J.R."/>
            <person name="Technau U."/>
            <person name="Martindale M.Q."/>
            <person name="Rokhsar D.S."/>
        </authorList>
    </citation>
    <scope>NUCLEOTIDE SEQUENCE [LARGE SCALE GENOMIC DNA]</scope>
    <source>
        <strain evidence="13">CH2 X CH6</strain>
    </source>
</reference>
<dbReference type="HOGENOM" id="CLU_004902_3_0_1"/>
<feature type="domain" description="IRS-type PTB" evidence="11">
    <location>
        <begin position="99"/>
        <end position="194"/>
    </location>
</feature>
<evidence type="ECO:0000256" key="4">
    <source>
        <dbReference type="ARBA" id="ARBA00022604"/>
    </source>
</evidence>
<feature type="domain" description="PH" evidence="10">
    <location>
        <begin position="1"/>
        <end position="89"/>
    </location>
</feature>
<feature type="non-terminal residue" evidence="12">
    <location>
        <position position="194"/>
    </location>
</feature>
<evidence type="ECO:0000256" key="2">
    <source>
        <dbReference type="ARBA" id="ARBA00015710"/>
    </source>
</evidence>
<dbReference type="STRING" id="45351.A7RST3"/>
<keyword evidence="7" id="KW-0896">Oogenesis</keyword>
<dbReference type="SMART" id="SM00233">
    <property type="entry name" value="PH"/>
    <property type="match status" value="1"/>
</dbReference>
<dbReference type="Pfam" id="PF02174">
    <property type="entry name" value="IRS"/>
    <property type="match status" value="1"/>
</dbReference>
<protein>
    <recommendedName>
        <fullName evidence="2">Insulin receptor substrate 1</fullName>
    </recommendedName>
    <alternativeName>
        <fullName evidence="8">Protein chico</fullName>
    </alternativeName>
</protein>
<evidence type="ECO:0000313" key="13">
    <source>
        <dbReference type="Proteomes" id="UP000001593"/>
    </source>
</evidence>
<dbReference type="PRINTS" id="PR00628">
    <property type="entry name" value="INSULINRSI"/>
</dbReference>
<keyword evidence="5" id="KW-0677">Repeat</keyword>
<evidence type="ECO:0000256" key="7">
    <source>
        <dbReference type="ARBA" id="ARBA00022943"/>
    </source>
</evidence>
<dbReference type="PROSITE" id="PS51064">
    <property type="entry name" value="IRS_PTB"/>
    <property type="match status" value="1"/>
</dbReference>
<organism evidence="12 13">
    <name type="scientific">Nematostella vectensis</name>
    <name type="common">Starlet sea anemone</name>
    <dbReference type="NCBI Taxonomy" id="45351"/>
    <lineage>
        <taxon>Eukaryota</taxon>
        <taxon>Metazoa</taxon>
        <taxon>Cnidaria</taxon>
        <taxon>Anthozoa</taxon>
        <taxon>Hexacorallia</taxon>
        <taxon>Actiniaria</taxon>
        <taxon>Edwardsiidae</taxon>
        <taxon>Nematostella</taxon>
    </lineage>
</organism>
<comment type="function">
    <text evidence="9">Activates phosphatidylinositol 3-kinase when bound to the regulatory p85 subunit. May mediate the control of various cellular processes by insulin-like peptides. When phosphorylated by the insulin receptor binds specifically to various cellular proteins containing SH2 domains. Involved in control of cell proliferation, cell size, and body and organ growth throughout development. Also has a role in a signaling pathway controlling the physiological response required to endure periods of low nutrient conditions. Insulin/insulin-like growth factor (IGF) signaling pathway has a role in regulating aging and is necessary in the ovary for vitellogenic maturation.</text>
</comment>
<dbReference type="InterPro" id="IPR011993">
    <property type="entry name" value="PH-like_dom_sf"/>
</dbReference>
<evidence type="ECO:0000256" key="3">
    <source>
        <dbReference type="ARBA" id="ARBA00022553"/>
    </source>
</evidence>
<dbReference type="InParanoid" id="A7RST3"/>
<dbReference type="AlphaFoldDB" id="A7RST3"/>
<dbReference type="PROSITE" id="PS50003">
    <property type="entry name" value="PH_DOMAIN"/>
    <property type="match status" value="1"/>
</dbReference>
<dbReference type="PhylomeDB" id="A7RST3"/>
<dbReference type="Pfam" id="PF00169">
    <property type="entry name" value="PH"/>
    <property type="match status" value="1"/>
</dbReference>
<dbReference type="Proteomes" id="UP000001593">
    <property type="component" value="Unassembled WGS sequence"/>
</dbReference>
<evidence type="ECO:0000256" key="9">
    <source>
        <dbReference type="ARBA" id="ARBA00046145"/>
    </source>
</evidence>
<keyword evidence="4" id="KW-0341">Growth regulation</keyword>
<dbReference type="GO" id="GO:0048477">
    <property type="term" value="P:oogenesis"/>
    <property type="evidence" value="ECO:0007669"/>
    <property type="project" value="UniProtKB-KW"/>
</dbReference>
<dbReference type="SMART" id="SM01244">
    <property type="entry name" value="IRS"/>
    <property type="match status" value="1"/>
</dbReference>
<evidence type="ECO:0000256" key="5">
    <source>
        <dbReference type="ARBA" id="ARBA00022737"/>
    </source>
</evidence>